<dbReference type="Proteomes" id="UP000001971">
    <property type="component" value="Plasmid pCD"/>
</dbReference>
<dbReference type="Pfam" id="PF05932">
    <property type="entry name" value="CesT"/>
    <property type="match status" value="1"/>
</dbReference>
<geneLocation type="plasmid" evidence="2 3">
    <name>pCD</name>
</geneLocation>
<dbReference type="PRINTS" id="PR01596">
    <property type="entry name" value="SYCECHAPRONE"/>
</dbReference>
<dbReference type="SMR" id="A0A0E1NLF8"/>
<evidence type="ECO:0000313" key="2">
    <source>
        <dbReference type="EMBL" id="ABG16296.1"/>
    </source>
</evidence>
<evidence type="ECO:0000256" key="1">
    <source>
        <dbReference type="PIRNR" id="PIRNR011271"/>
    </source>
</evidence>
<protein>
    <recommendedName>
        <fullName evidence="1">YopE regulator</fullName>
    </recommendedName>
</protein>
<name>A0A0E1NLF8_YERPA</name>
<organism evidence="2 3">
    <name type="scientific">Yersinia pestis bv. Antiqua (strain Antiqua)</name>
    <dbReference type="NCBI Taxonomy" id="360102"/>
    <lineage>
        <taxon>Bacteria</taxon>
        <taxon>Pseudomonadati</taxon>
        <taxon>Pseudomonadota</taxon>
        <taxon>Gammaproteobacteria</taxon>
        <taxon>Enterobacterales</taxon>
        <taxon>Yersiniaceae</taxon>
        <taxon>Yersinia</taxon>
    </lineage>
</organism>
<keyword evidence="1" id="KW-0804">Transcription</keyword>
<evidence type="ECO:0000313" key="3">
    <source>
        <dbReference type="Proteomes" id="UP000001971"/>
    </source>
</evidence>
<keyword evidence="1" id="KW-0805">Transcription regulation</keyword>
<gene>
    <name evidence="2" type="ordered locus">YPA_CD0052</name>
</gene>
<dbReference type="InterPro" id="IPR005416">
    <property type="entry name" value="T3SS_chp_SycE"/>
</dbReference>
<dbReference type="PATRIC" id="fig|360102.15.peg.4606"/>
<dbReference type="RefSeq" id="WP_002213403.1">
    <property type="nucleotide sequence ID" value="NC_008122.1"/>
</dbReference>
<proteinExistence type="predicted"/>
<dbReference type="GO" id="GO:0030254">
    <property type="term" value="P:protein secretion by the type III secretion system"/>
    <property type="evidence" value="ECO:0007669"/>
    <property type="project" value="UniProtKB-UniRule"/>
</dbReference>
<sequence>MYSFEQAITQLFQQLSLSIPDTIEPVIGVKVGEFACHITEHPVGQILMFTLPSLDNNDEKETLLSHNIFSQDILKPILSWDEVGGHPVLWNRQPLNSLDNNSLYTQLEMLVQGAERLQTSSLISPPRSFS</sequence>
<keyword evidence="2" id="KW-0614">Plasmid</keyword>
<dbReference type="HOGENOM" id="CLU_159406_0_0_6"/>
<dbReference type="AlphaFoldDB" id="A0A0E1NLF8"/>
<dbReference type="KEGG" id="ypa:YPA_CD0052"/>
<dbReference type="CDD" id="cd17029">
    <property type="entry name" value="T3SC_IA_SycE_SpcS-like"/>
    <property type="match status" value="1"/>
</dbReference>
<dbReference type="InterPro" id="IPR010261">
    <property type="entry name" value="Tir_chaperone"/>
</dbReference>
<comment type="function">
    <text evidence="1">Positive regulator of YopE.</text>
</comment>
<dbReference type="EMBL" id="CP000311">
    <property type="protein sequence ID" value="ABG16296.1"/>
    <property type="molecule type" value="Genomic_DNA"/>
</dbReference>
<dbReference type="PIRSF" id="PIRSF011271">
    <property type="entry name" value="T3SS_chp_SycE_GmN_bac"/>
    <property type="match status" value="1"/>
</dbReference>
<accession>A0A0E1NLF8</accession>
<keyword evidence="1" id="KW-0010">Activator</keyword>
<dbReference type="Gene3D" id="3.30.1460.10">
    <property type="match status" value="1"/>
</dbReference>
<dbReference type="SUPFAM" id="SSF69635">
    <property type="entry name" value="Type III secretory system chaperone-like"/>
    <property type="match status" value="1"/>
</dbReference>
<reference evidence="2 3" key="1">
    <citation type="journal article" date="2006" name="J. Bacteriol.">
        <title>Complete genome sequence of Yersinia pestis strains Antiqua and Nepal516: evidence of gene reduction in an emerging pathogen.</title>
        <authorList>
            <person name="Chain P.S."/>
            <person name="Hu P."/>
            <person name="Malfatti S.A."/>
            <person name="Radnedge L."/>
            <person name="Larimer F."/>
            <person name="Vergez L.M."/>
            <person name="Worsham P."/>
            <person name="Chu M.C."/>
            <person name="Andersen G.L."/>
        </authorList>
    </citation>
    <scope>NUCLEOTIDE SEQUENCE [LARGE SCALE GENOMIC DNA]</scope>
    <source>
        <strain evidence="2 3">Antiqua</strain>
        <plasmid evidence="2 3">pCD</plasmid>
    </source>
</reference>